<comment type="subcellular location">
    <subcellularLocation>
        <location evidence="1">Cell membrane</location>
        <topology evidence="1">Multi-pass membrane protein</topology>
    </subcellularLocation>
</comment>
<evidence type="ECO:0000256" key="2">
    <source>
        <dbReference type="ARBA" id="ARBA00022448"/>
    </source>
</evidence>
<feature type="transmembrane region" description="Helical" evidence="6">
    <location>
        <begin position="366"/>
        <end position="388"/>
    </location>
</feature>
<feature type="transmembrane region" description="Helical" evidence="6">
    <location>
        <begin position="204"/>
        <end position="222"/>
    </location>
</feature>
<feature type="transmembrane region" description="Helical" evidence="6">
    <location>
        <begin position="15"/>
        <end position="39"/>
    </location>
</feature>
<dbReference type="Gene3D" id="1.20.1250.20">
    <property type="entry name" value="MFS general substrate transporter like domains"/>
    <property type="match status" value="2"/>
</dbReference>
<feature type="transmembrane region" description="Helical" evidence="6">
    <location>
        <begin position="59"/>
        <end position="79"/>
    </location>
</feature>
<keyword evidence="5 6" id="KW-0472">Membrane</keyword>
<proteinExistence type="predicted"/>
<feature type="transmembrane region" description="Helical" evidence="6">
    <location>
        <begin position="145"/>
        <end position="165"/>
    </location>
</feature>
<evidence type="ECO:0000256" key="5">
    <source>
        <dbReference type="ARBA" id="ARBA00023136"/>
    </source>
</evidence>
<dbReference type="Pfam" id="PF07690">
    <property type="entry name" value="MFS_1"/>
    <property type="match status" value="1"/>
</dbReference>
<comment type="caution">
    <text evidence="8">The sequence shown here is derived from an EMBL/GenBank/DDBJ whole genome shotgun (WGS) entry which is preliminary data.</text>
</comment>
<feature type="transmembrane region" description="Helical" evidence="6">
    <location>
        <begin position="86"/>
        <end position="106"/>
    </location>
</feature>
<organism evidence="8 9">
    <name type="scientific">Kineococcus aurantiacus</name>
    <dbReference type="NCBI Taxonomy" id="37633"/>
    <lineage>
        <taxon>Bacteria</taxon>
        <taxon>Bacillati</taxon>
        <taxon>Actinomycetota</taxon>
        <taxon>Actinomycetes</taxon>
        <taxon>Kineosporiales</taxon>
        <taxon>Kineosporiaceae</taxon>
        <taxon>Kineococcus</taxon>
    </lineage>
</organism>
<evidence type="ECO:0000256" key="6">
    <source>
        <dbReference type="SAM" id="Phobius"/>
    </source>
</evidence>
<evidence type="ECO:0000256" key="1">
    <source>
        <dbReference type="ARBA" id="ARBA00004651"/>
    </source>
</evidence>
<feature type="transmembrane region" description="Helical" evidence="6">
    <location>
        <begin position="395"/>
        <end position="417"/>
    </location>
</feature>
<dbReference type="CDD" id="cd17321">
    <property type="entry name" value="MFS_MMR_MDR_like"/>
    <property type="match status" value="1"/>
</dbReference>
<reference evidence="8 9" key="1">
    <citation type="submission" date="2020-07" db="EMBL/GenBank/DDBJ databases">
        <title>Sequencing the genomes of 1000 actinobacteria strains.</title>
        <authorList>
            <person name="Klenk H.-P."/>
        </authorList>
    </citation>
    <scope>NUCLEOTIDE SEQUENCE [LARGE SCALE GENOMIC DNA]</scope>
    <source>
        <strain evidence="8 9">DSM 7487</strain>
    </source>
</reference>
<name>A0A7Y9DLW6_9ACTN</name>
<dbReference type="GO" id="GO:0005886">
    <property type="term" value="C:plasma membrane"/>
    <property type="evidence" value="ECO:0007669"/>
    <property type="project" value="UniProtKB-SubCell"/>
</dbReference>
<dbReference type="RefSeq" id="WP_179752260.1">
    <property type="nucleotide sequence ID" value="NZ_BAAAGN010000001.1"/>
</dbReference>
<keyword evidence="3 6" id="KW-0812">Transmembrane</keyword>
<dbReference type="GO" id="GO:0022857">
    <property type="term" value="F:transmembrane transporter activity"/>
    <property type="evidence" value="ECO:0007669"/>
    <property type="project" value="InterPro"/>
</dbReference>
<gene>
    <name evidence="8" type="ORF">BJ968_002461</name>
</gene>
<evidence type="ECO:0000259" key="7">
    <source>
        <dbReference type="PROSITE" id="PS50850"/>
    </source>
</evidence>
<dbReference type="InterPro" id="IPR011701">
    <property type="entry name" value="MFS"/>
</dbReference>
<feature type="transmembrane region" description="Helical" evidence="6">
    <location>
        <begin position="171"/>
        <end position="192"/>
    </location>
</feature>
<dbReference type="Proteomes" id="UP000521922">
    <property type="component" value="Unassembled WGS sequence"/>
</dbReference>
<dbReference type="PROSITE" id="PS50850">
    <property type="entry name" value="MFS"/>
    <property type="match status" value="1"/>
</dbReference>
<keyword evidence="4 6" id="KW-1133">Transmembrane helix</keyword>
<dbReference type="SUPFAM" id="SSF103473">
    <property type="entry name" value="MFS general substrate transporter"/>
    <property type="match status" value="1"/>
</dbReference>
<dbReference type="InterPro" id="IPR020846">
    <property type="entry name" value="MFS_dom"/>
</dbReference>
<feature type="transmembrane region" description="Helical" evidence="6">
    <location>
        <begin position="228"/>
        <end position="251"/>
    </location>
</feature>
<evidence type="ECO:0000256" key="3">
    <source>
        <dbReference type="ARBA" id="ARBA00022692"/>
    </source>
</evidence>
<protein>
    <submittedName>
        <fullName evidence="8">MFS family permease</fullName>
    </submittedName>
</protein>
<sequence>MPYDSRHKAQRRNPWLVVAVACLGMTMSFLTITATTSALTSIADDLGLGPVELVWTSSAYALALAALVLSSGALGDLAGRRTVFQAGTAVMGLGAVVTATATSPAAVITGEVVLGAGAALVVPNSLALVAGAFTDPRRRASAVGVWAACSGIGLAVGPVVAGALLNAWTWHVVFLVDVAVAVVVLAASPFALPDPRVPGRGVDVPGTALATAAVAGLVVTVVEGGRAGFTAPVPLLAALGTALAAAGFVAVERRSARPVVRFGVFADRRSVAALLVAGVALFSFTGLALLATLQMQRAQGFSPLASGTRLLPLTVAYVVVSSLAAAVVARAGARATLTAGLASTVAGVLVLHGATTGYGREAAGFVLVGAGLGLLIAPTTALVVGGVAPELTGMAGAVVTTVRQVGTALGGSVLGTVVTHRLPAHGGALTPAVHDGLLVAAAVLLLVLLATAVLLRPAATRPAPVTARDTPGGILA</sequence>
<dbReference type="AlphaFoldDB" id="A0A7Y9DLW6"/>
<evidence type="ECO:0000256" key="4">
    <source>
        <dbReference type="ARBA" id="ARBA00022989"/>
    </source>
</evidence>
<dbReference type="PANTHER" id="PTHR42718:SF9">
    <property type="entry name" value="MAJOR FACILITATOR SUPERFAMILY MULTIDRUG TRANSPORTER MFSC"/>
    <property type="match status" value="1"/>
</dbReference>
<feature type="transmembrane region" description="Helical" evidence="6">
    <location>
        <begin position="310"/>
        <end position="329"/>
    </location>
</feature>
<feature type="transmembrane region" description="Helical" evidence="6">
    <location>
        <begin position="336"/>
        <end position="354"/>
    </location>
</feature>
<feature type="transmembrane region" description="Helical" evidence="6">
    <location>
        <begin position="112"/>
        <end position="133"/>
    </location>
</feature>
<evidence type="ECO:0000313" key="9">
    <source>
        <dbReference type="Proteomes" id="UP000521922"/>
    </source>
</evidence>
<keyword evidence="9" id="KW-1185">Reference proteome</keyword>
<keyword evidence="2" id="KW-0813">Transport</keyword>
<feature type="domain" description="Major facilitator superfamily (MFS) profile" evidence="7">
    <location>
        <begin position="17"/>
        <end position="459"/>
    </location>
</feature>
<dbReference type="InterPro" id="IPR036259">
    <property type="entry name" value="MFS_trans_sf"/>
</dbReference>
<feature type="transmembrane region" description="Helical" evidence="6">
    <location>
        <begin position="271"/>
        <end position="290"/>
    </location>
</feature>
<dbReference type="PANTHER" id="PTHR42718">
    <property type="entry name" value="MAJOR FACILITATOR SUPERFAMILY MULTIDRUG TRANSPORTER MFSC"/>
    <property type="match status" value="1"/>
</dbReference>
<dbReference type="EMBL" id="JACCBB010000001">
    <property type="protein sequence ID" value="NYD22921.1"/>
    <property type="molecule type" value="Genomic_DNA"/>
</dbReference>
<evidence type="ECO:0000313" key="8">
    <source>
        <dbReference type="EMBL" id="NYD22921.1"/>
    </source>
</evidence>
<feature type="transmembrane region" description="Helical" evidence="6">
    <location>
        <begin position="437"/>
        <end position="455"/>
    </location>
</feature>
<accession>A0A7Y9DLW6</accession>